<dbReference type="SUPFAM" id="SSF81321">
    <property type="entry name" value="Family A G protein-coupled receptor-like"/>
    <property type="match status" value="1"/>
</dbReference>
<dbReference type="GO" id="GO:0004930">
    <property type="term" value="F:G protein-coupled receptor activity"/>
    <property type="evidence" value="ECO:0007669"/>
    <property type="project" value="InterPro"/>
</dbReference>
<dbReference type="Pfam" id="PF10320">
    <property type="entry name" value="7TM_GPCR_Srsx"/>
    <property type="match status" value="1"/>
</dbReference>
<dbReference type="WBParaSite" id="Pan_g4982.t1">
    <property type="protein sequence ID" value="Pan_g4982.t1"/>
    <property type="gene ID" value="Pan_g4982"/>
</dbReference>
<dbReference type="InterPro" id="IPR000276">
    <property type="entry name" value="GPCR_Rhodpsn"/>
</dbReference>
<evidence type="ECO:0000259" key="6">
    <source>
        <dbReference type="PROSITE" id="PS50262"/>
    </source>
</evidence>
<evidence type="ECO:0000313" key="8">
    <source>
        <dbReference type="WBParaSite" id="Pan_g4982.t1"/>
    </source>
</evidence>
<feature type="transmembrane region" description="Helical" evidence="5">
    <location>
        <begin position="170"/>
        <end position="192"/>
    </location>
</feature>
<dbReference type="InterPro" id="IPR019424">
    <property type="entry name" value="7TM_GPCR_Srsx"/>
</dbReference>
<keyword evidence="3 5" id="KW-1133">Transmembrane helix</keyword>
<dbReference type="Gene3D" id="1.20.1070.10">
    <property type="entry name" value="Rhodopsin 7-helix transmembrane proteins"/>
    <property type="match status" value="1"/>
</dbReference>
<dbReference type="AlphaFoldDB" id="A0A7E4W0D1"/>
<feature type="domain" description="G-protein coupled receptors family 1 profile" evidence="6">
    <location>
        <begin position="23"/>
        <end position="269"/>
    </location>
</feature>
<dbReference type="InterPro" id="IPR017452">
    <property type="entry name" value="GPCR_Rhodpsn_7TM"/>
</dbReference>
<feature type="transmembrane region" description="Helical" evidence="5">
    <location>
        <begin position="212"/>
        <end position="240"/>
    </location>
</feature>
<dbReference type="PROSITE" id="PS50262">
    <property type="entry name" value="G_PROTEIN_RECEP_F1_2"/>
    <property type="match status" value="1"/>
</dbReference>
<keyword evidence="4 5" id="KW-0472">Membrane</keyword>
<feature type="transmembrane region" description="Helical" evidence="5">
    <location>
        <begin position="12"/>
        <end position="32"/>
    </location>
</feature>
<evidence type="ECO:0000256" key="2">
    <source>
        <dbReference type="ARBA" id="ARBA00022692"/>
    </source>
</evidence>
<accession>A0A7E4W0D1</accession>
<dbReference type="PANTHER" id="PTHR23360">
    <property type="entry name" value="G-PROTEIN COUPLED RECEPTORS FAMILY 1 PROFILE DOMAIN-CONTAINING PROTEIN-RELATED"/>
    <property type="match status" value="1"/>
</dbReference>
<evidence type="ECO:0000256" key="4">
    <source>
        <dbReference type="ARBA" id="ARBA00023136"/>
    </source>
</evidence>
<reference evidence="8" key="2">
    <citation type="submission" date="2020-10" db="UniProtKB">
        <authorList>
            <consortium name="WormBaseParasite"/>
        </authorList>
    </citation>
    <scope>IDENTIFICATION</scope>
</reference>
<feature type="transmembrane region" description="Helical" evidence="5">
    <location>
        <begin position="252"/>
        <end position="271"/>
    </location>
</feature>
<evidence type="ECO:0000313" key="7">
    <source>
        <dbReference type="Proteomes" id="UP000492821"/>
    </source>
</evidence>
<comment type="subcellular location">
    <subcellularLocation>
        <location evidence="1">Membrane</location>
    </subcellularLocation>
</comment>
<dbReference type="CDD" id="cd00637">
    <property type="entry name" value="7tm_classA_rhodopsin-like"/>
    <property type="match status" value="1"/>
</dbReference>
<dbReference type="GO" id="GO:0016020">
    <property type="term" value="C:membrane"/>
    <property type="evidence" value="ECO:0007669"/>
    <property type="project" value="UniProtKB-SubCell"/>
</dbReference>
<evidence type="ECO:0000256" key="5">
    <source>
        <dbReference type="SAM" id="Phobius"/>
    </source>
</evidence>
<keyword evidence="2 5" id="KW-0812">Transmembrane</keyword>
<keyword evidence="7" id="KW-1185">Reference proteome</keyword>
<dbReference type="SMART" id="SM01381">
    <property type="entry name" value="7TM_GPCR_Srsx"/>
    <property type="match status" value="1"/>
</dbReference>
<sequence>MELDSHPAINAFRYIVGFAAIIGNITMFFVIVKTKKFRKFSSNQLMALLAVADCLTGIGALIRASFSVYSVGQGWHNYTKIFCQGANLFQGVGITANQAVVLGMAFDRLMAVCAPQKYNHNRFKVIPYLTFVGAVIYSAIITFVSVYGAVPTDIINLCSNGASAGPYFAFTWAIFSVVQSLTLFGVYFLSLLFVRTQLQSKGAETNTIQMRIFIWVSMILLSQVIFWQIPLAFLITGMILKFSPTTMSFTTLAIGLGSVMNAAASSVITFYRNAEFRQEAAMTVLKRPPVTVSATERLNAQAKQPPILAAN</sequence>
<dbReference type="InterPro" id="IPR047130">
    <property type="entry name" value="7TM_GPCR_Srsx_nematod"/>
</dbReference>
<feature type="transmembrane region" description="Helical" evidence="5">
    <location>
        <begin position="44"/>
        <end position="66"/>
    </location>
</feature>
<feature type="transmembrane region" description="Helical" evidence="5">
    <location>
        <begin position="126"/>
        <end position="150"/>
    </location>
</feature>
<evidence type="ECO:0000256" key="1">
    <source>
        <dbReference type="ARBA" id="ARBA00004370"/>
    </source>
</evidence>
<name>A0A7E4W0D1_PANRE</name>
<reference evidence="7" key="1">
    <citation type="journal article" date="2013" name="Genetics">
        <title>The draft genome and transcriptome of Panagrellus redivivus are shaped by the harsh demands of a free-living lifestyle.</title>
        <authorList>
            <person name="Srinivasan J."/>
            <person name="Dillman A.R."/>
            <person name="Macchietto M.G."/>
            <person name="Heikkinen L."/>
            <person name="Lakso M."/>
            <person name="Fracchia K.M."/>
            <person name="Antoshechkin I."/>
            <person name="Mortazavi A."/>
            <person name="Wong G."/>
            <person name="Sternberg P.W."/>
        </authorList>
    </citation>
    <scope>NUCLEOTIDE SEQUENCE [LARGE SCALE GENOMIC DNA]</scope>
    <source>
        <strain evidence="7">MT8872</strain>
    </source>
</reference>
<feature type="transmembrane region" description="Helical" evidence="5">
    <location>
        <begin position="86"/>
        <end position="106"/>
    </location>
</feature>
<protein>
    <submittedName>
        <fullName evidence="8">G_PROTEIN_RECEP_F1_2 domain-containing protein</fullName>
    </submittedName>
</protein>
<evidence type="ECO:0000256" key="3">
    <source>
        <dbReference type="ARBA" id="ARBA00022989"/>
    </source>
</evidence>
<dbReference type="Proteomes" id="UP000492821">
    <property type="component" value="Unassembled WGS sequence"/>
</dbReference>
<organism evidence="7 8">
    <name type="scientific">Panagrellus redivivus</name>
    <name type="common">Microworm</name>
    <dbReference type="NCBI Taxonomy" id="6233"/>
    <lineage>
        <taxon>Eukaryota</taxon>
        <taxon>Metazoa</taxon>
        <taxon>Ecdysozoa</taxon>
        <taxon>Nematoda</taxon>
        <taxon>Chromadorea</taxon>
        <taxon>Rhabditida</taxon>
        <taxon>Tylenchina</taxon>
        <taxon>Panagrolaimomorpha</taxon>
        <taxon>Panagrolaimoidea</taxon>
        <taxon>Panagrolaimidae</taxon>
        <taxon>Panagrellus</taxon>
    </lineage>
</organism>
<proteinExistence type="predicted"/>